<evidence type="ECO:0000256" key="2">
    <source>
        <dbReference type="ARBA" id="ARBA00012729"/>
    </source>
</evidence>
<keyword evidence="6 8" id="KW-0326">Glycosidase</keyword>
<dbReference type="PROSITE" id="PS01095">
    <property type="entry name" value="GH18_1"/>
    <property type="match status" value="1"/>
</dbReference>
<dbReference type="EC" id="3.2.1.14" evidence="2"/>
<keyword evidence="14" id="KW-1185">Reference proteome</keyword>
<evidence type="ECO:0000256" key="11">
    <source>
        <dbReference type="SAM" id="SignalP"/>
    </source>
</evidence>
<feature type="domain" description="GH18" evidence="12">
    <location>
        <begin position="31"/>
        <end position="319"/>
    </location>
</feature>
<evidence type="ECO:0000256" key="8">
    <source>
        <dbReference type="RuleBase" id="RU000489"/>
    </source>
</evidence>
<evidence type="ECO:0000259" key="12">
    <source>
        <dbReference type="PROSITE" id="PS51910"/>
    </source>
</evidence>
<dbReference type="PANTHER" id="PTHR45708">
    <property type="entry name" value="ENDOCHITINASE"/>
    <property type="match status" value="1"/>
</dbReference>
<dbReference type="Pfam" id="PF03427">
    <property type="entry name" value="CBM_19"/>
    <property type="match status" value="1"/>
</dbReference>
<evidence type="ECO:0000256" key="7">
    <source>
        <dbReference type="ARBA" id="ARBA00023326"/>
    </source>
</evidence>
<evidence type="ECO:0000256" key="10">
    <source>
        <dbReference type="SAM" id="MobiDB-lite"/>
    </source>
</evidence>
<dbReference type="CDD" id="cd02877">
    <property type="entry name" value="GH18_hevamine_XipI_class_III"/>
    <property type="match status" value="1"/>
</dbReference>
<evidence type="ECO:0000256" key="9">
    <source>
        <dbReference type="RuleBase" id="RU004453"/>
    </source>
</evidence>
<dbReference type="SUPFAM" id="SSF51445">
    <property type="entry name" value="(Trans)glycosidases"/>
    <property type="match status" value="1"/>
</dbReference>
<dbReference type="Gene3D" id="3.20.20.80">
    <property type="entry name" value="Glycosidases"/>
    <property type="match status" value="1"/>
</dbReference>
<dbReference type="GO" id="GO:0005576">
    <property type="term" value="C:extracellular region"/>
    <property type="evidence" value="ECO:0007669"/>
    <property type="project" value="TreeGrafter"/>
</dbReference>
<dbReference type="InterPro" id="IPR045321">
    <property type="entry name" value="Cts1-like"/>
</dbReference>
<reference evidence="13 14" key="1">
    <citation type="submission" date="2016-07" db="EMBL/GenBank/DDBJ databases">
        <title>Pervasive Adenine N6-methylation of Active Genes in Fungi.</title>
        <authorList>
            <consortium name="DOE Joint Genome Institute"/>
            <person name="Mondo S.J."/>
            <person name="Dannebaum R.O."/>
            <person name="Kuo R.C."/>
            <person name="Labutti K."/>
            <person name="Haridas S."/>
            <person name="Kuo A."/>
            <person name="Salamov A."/>
            <person name="Ahrendt S.R."/>
            <person name="Lipzen A."/>
            <person name="Sullivan W."/>
            <person name="Andreopoulos W.B."/>
            <person name="Clum A."/>
            <person name="Lindquist E."/>
            <person name="Daum C."/>
            <person name="Ramamoorthy G.K."/>
            <person name="Gryganskyi A."/>
            <person name="Culley D."/>
            <person name="Magnuson J.K."/>
            <person name="James T.Y."/>
            <person name="O'Malley M.A."/>
            <person name="Stajich J.E."/>
            <person name="Spatafora J.W."/>
            <person name="Visel A."/>
            <person name="Grigoriev I.V."/>
        </authorList>
    </citation>
    <scope>NUCLEOTIDE SEQUENCE [LARGE SCALE GENOMIC DNA]</scope>
    <source>
        <strain evidence="13 14">NRRL 1336</strain>
    </source>
</reference>
<dbReference type="STRING" id="90262.A0A1X2IRN6"/>
<protein>
    <recommendedName>
        <fullName evidence="2">chitinase</fullName>
        <ecNumber evidence="2">3.2.1.14</ecNumber>
    </recommendedName>
</protein>
<dbReference type="GO" id="GO:0008843">
    <property type="term" value="F:endochitinase activity"/>
    <property type="evidence" value="ECO:0007669"/>
    <property type="project" value="UniProtKB-EC"/>
</dbReference>
<evidence type="ECO:0000256" key="5">
    <source>
        <dbReference type="ARBA" id="ARBA00023277"/>
    </source>
</evidence>
<dbReference type="InterPro" id="IPR005089">
    <property type="entry name" value="CBM19"/>
</dbReference>
<keyword evidence="11" id="KW-0732">Signal</keyword>
<dbReference type="PANTHER" id="PTHR45708:SF49">
    <property type="entry name" value="ENDOCHITINASE"/>
    <property type="match status" value="1"/>
</dbReference>
<dbReference type="InterPro" id="IPR017853">
    <property type="entry name" value="GH"/>
</dbReference>
<comment type="similarity">
    <text evidence="9">Belongs to the glycosyl hydrolase 18 family.</text>
</comment>
<dbReference type="OrthoDB" id="6020543at2759"/>
<keyword evidence="4" id="KW-0146">Chitin degradation</keyword>
<dbReference type="GO" id="GO:0008061">
    <property type="term" value="F:chitin binding"/>
    <property type="evidence" value="ECO:0007669"/>
    <property type="project" value="InterPro"/>
</dbReference>
<evidence type="ECO:0000256" key="6">
    <source>
        <dbReference type="ARBA" id="ARBA00023295"/>
    </source>
</evidence>
<name>A0A1X2IRN6_9FUNG</name>
<accession>A0A1X2IRN6</accession>
<sequence length="550" mass="56628">MVISCKRFISVIAATALLASSTTQAASIPANAVAEYWGQNSAGAGGSGSQQNLATYCDDSTDIILLSFLTGFNVGGLPSLNFANACETTFDGTQLLHCPTIGKDIKTCQSKGKKIILSLGGAAGSYGFSSDAQATTFAQTLYDMFGGGTHKYRPFDDAIVDGFDFDIEGGGPTGYAALSTALKSLSNNKLLITAAPQCPFPDAMIGDALNNAVFDAVFVQFYNNYCTPSGNNFNFDTWDNWAKTVSKNKDVKVFLGLPGSPSAAGSGYLTFAQIQSAVASVQKYSSYGGVMFWDASQTYSNTQVSPNLAVAVAKLVHSGSSGSGGNPTTAGTSSGKPTSSAHPISSSTSSSPVTASPTSGGSTCVKNGDSCPTNNQYTCSGNSFAACSNGKWVVQGCPSGLTCFTTTDGSSIYCAQPASGSANTCAASSGGIVPASDSSKNAPKPYKNNRVQAQLSVVSTTDDEWSAVINARRTDLKPFGSQVVVGFALGPHMSLTEAQNGKITQSGSKVTMQIKNPHKKSMDLVFTIKGSIANGGVFIAPSTSGMTFQS</sequence>
<feature type="compositionally biased region" description="Low complexity" evidence="10">
    <location>
        <begin position="326"/>
        <end position="359"/>
    </location>
</feature>
<dbReference type="Proteomes" id="UP000193560">
    <property type="component" value="Unassembled WGS sequence"/>
</dbReference>
<evidence type="ECO:0000256" key="4">
    <source>
        <dbReference type="ARBA" id="ARBA00023024"/>
    </source>
</evidence>
<dbReference type="InterPro" id="IPR001223">
    <property type="entry name" value="Glyco_hydro18_cat"/>
</dbReference>
<proteinExistence type="inferred from homology"/>
<feature type="chain" id="PRO_5012304293" description="chitinase" evidence="11">
    <location>
        <begin position="26"/>
        <end position="550"/>
    </location>
</feature>
<dbReference type="Pfam" id="PF00704">
    <property type="entry name" value="Glyco_hydro_18"/>
    <property type="match status" value="1"/>
</dbReference>
<evidence type="ECO:0000256" key="1">
    <source>
        <dbReference type="ARBA" id="ARBA00000822"/>
    </source>
</evidence>
<keyword evidence="3 8" id="KW-0378">Hydrolase</keyword>
<dbReference type="AlphaFoldDB" id="A0A1X2IRN6"/>
<evidence type="ECO:0000313" key="14">
    <source>
        <dbReference type="Proteomes" id="UP000193560"/>
    </source>
</evidence>
<dbReference type="EMBL" id="MCGE01000005">
    <property type="protein sequence ID" value="ORZ21169.1"/>
    <property type="molecule type" value="Genomic_DNA"/>
</dbReference>
<comment type="catalytic activity">
    <reaction evidence="1">
        <text>Random endo-hydrolysis of N-acetyl-beta-D-glucosaminide (1-&gt;4)-beta-linkages in chitin and chitodextrins.</text>
        <dbReference type="EC" id="3.2.1.14"/>
    </reaction>
</comment>
<dbReference type="GO" id="GO:0006032">
    <property type="term" value="P:chitin catabolic process"/>
    <property type="evidence" value="ECO:0007669"/>
    <property type="project" value="UniProtKB-KW"/>
</dbReference>
<dbReference type="GO" id="GO:0000272">
    <property type="term" value="P:polysaccharide catabolic process"/>
    <property type="evidence" value="ECO:0007669"/>
    <property type="project" value="UniProtKB-KW"/>
</dbReference>
<dbReference type="PROSITE" id="PS51910">
    <property type="entry name" value="GH18_2"/>
    <property type="match status" value="1"/>
</dbReference>
<keyword evidence="7" id="KW-0624">Polysaccharide degradation</keyword>
<evidence type="ECO:0000256" key="3">
    <source>
        <dbReference type="ARBA" id="ARBA00022801"/>
    </source>
</evidence>
<evidence type="ECO:0000313" key="13">
    <source>
        <dbReference type="EMBL" id="ORZ21169.1"/>
    </source>
</evidence>
<feature type="signal peptide" evidence="11">
    <location>
        <begin position="1"/>
        <end position="25"/>
    </location>
</feature>
<comment type="caution">
    <text evidence="13">The sequence shown here is derived from an EMBL/GenBank/DDBJ whole genome shotgun (WGS) entry which is preliminary data.</text>
</comment>
<dbReference type="InterPro" id="IPR050542">
    <property type="entry name" value="Glycosyl_Hydrlase18_Chitinase"/>
</dbReference>
<gene>
    <name evidence="13" type="ORF">BCR42DRAFT_448041</name>
</gene>
<dbReference type="InterPro" id="IPR001579">
    <property type="entry name" value="Glyco_hydro_18_chit_AS"/>
</dbReference>
<organism evidence="13 14">
    <name type="scientific">Absidia repens</name>
    <dbReference type="NCBI Taxonomy" id="90262"/>
    <lineage>
        <taxon>Eukaryota</taxon>
        <taxon>Fungi</taxon>
        <taxon>Fungi incertae sedis</taxon>
        <taxon>Mucoromycota</taxon>
        <taxon>Mucoromycotina</taxon>
        <taxon>Mucoromycetes</taxon>
        <taxon>Mucorales</taxon>
        <taxon>Cunninghamellaceae</taxon>
        <taxon>Absidia</taxon>
    </lineage>
</organism>
<keyword evidence="5" id="KW-0119">Carbohydrate metabolism</keyword>
<feature type="region of interest" description="Disordered" evidence="10">
    <location>
        <begin position="318"/>
        <end position="359"/>
    </location>
</feature>